<sequence>MTVHEYKQHKDCGNASDSKCEDDSSSQDSSDCESDSDDDYAGYYSHSKESKKLDRKRKHKVQKKNKKGKQGDEEEESMGRQIKRLQEMMKDVIKFQKESTSANNNSGIVVSQRNQDVIPLGSYTVAENDSRPPQLNPNTY</sequence>
<feature type="compositionally biased region" description="Basic residues" evidence="1">
    <location>
        <begin position="53"/>
        <end position="68"/>
    </location>
</feature>
<accession>A0A317SIK4</accession>
<proteinExistence type="predicted"/>
<name>A0A317SIK4_9PEZI</name>
<comment type="caution">
    <text evidence="2">The sequence shown here is derived from an EMBL/GenBank/DDBJ whole genome shotgun (WGS) entry which is preliminary data.</text>
</comment>
<reference evidence="2 3" key="1">
    <citation type="submission" date="2018-03" db="EMBL/GenBank/DDBJ databases">
        <title>Genomes of Pezizomycetes fungi and the evolution of truffles.</title>
        <authorList>
            <person name="Murat C."/>
            <person name="Payen T."/>
            <person name="Noel B."/>
            <person name="Kuo A."/>
            <person name="Martin F.M."/>
        </authorList>
    </citation>
    <scope>NUCLEOTIDE SEQUENCE [LARGE SCALE GENOMIC DNA]</scope>
    <source>
        <strain evidence="2">091103-1</strain>
    </source>
</reference>
<keyword evidence="3" id="KW-1185">Reference proteome</keyword>
<organism evidence="2 3">
    <name type="scientific">Tuber magnatum</name>
    <name type="common">white Piedmont truffle</name>
    <dbReference type="NCBI Taxonomy" id="42249"/>
    <lineage>
        <taxon>Eukaryota</taxon>
        <taxon>Fungi</taxon>
        <taxon>Dikarya</taxon>
        <taxon>Ascomycota</taxon>
        <taxon>Pezizomycotina</taxon>
        <taxon>Pezizomycetes</taxon>
        <taxon>Pezizales</taxon>
        <taxon>Tuberaceae</taxon>
        <taxon>Tuber</taxon>
    </lineage>
</organism>
<gene>
    <name evidence="2" type="ORF">C7212DRAFT_347001</name>
</gene>
<evidence type="ECO:0000313" key="2">
    <source>
        <dbReference type="EMBL" id="PWW73266.1"/>
    </source>
</evidence>
<feature type="compositionally biased region" description="Acidic residues" evidence="1">
    <location>
        <begin position="30"/>
        <end position="40"/>
    </location>
</feature>
<feature type="compositionally biased region" description="Basic and acidic residues" evidence="1">
    <location>
        <begin position="1"/>
        <end position="22"/>
    </location>
</feature>
<evidence type="ECO:0000256" key="1">
    <source>
        <dbReference type="SAM" id="MobiDB-lite"/>
    </source>
</evidence>
<dbReference type="AlphaFoldDB" id="A0A317SIK4"/>
<protein>
    <submittedName>
        <fullName evidence="2">Uncharacterized protein</fullName>
    </submittedName>
</protein>
<evidence type="ECO:0000313" key="3">
    <source>
        <dbReference type="Proteomes" id="UP000246991"/>
    </source>
</evidence>
<dbReference type="Proteomes" id="UP000246991">
    <property type="component" value="Unassembled WGS sequence"/>
</dbReference>
<feature type="region of interest" description="Disordered" evidence="1">
    <location>
        <begin position="1"/>
        <end position="82"/>
    </location>
</feature>
<dbReference type="EMBL" id="PYWC01000083">
    <property type="protein sequence ID" value="PWW73266.1"/>
    <property type="molecule type" value="Genomic_DNA"/>
</dbReference>